<feature type="binding site" evidence="9">
    <location>
        <begin position="398"/>
        <end position="401"/>
    </location>
    <ligand>
        <name>substrate</name>
    </ligand>
</feature>
<dbReference type="STRING" id="1457154.CAPSK01_002349"/>
<keyword evidence="6 10" id="KW-0520">NAD</keyword>
<dbReference type="PIRSF" id="PIRSF500134">
    <property type="entry name" value="UDPglc_DH_bac"/>
    <property type="match status" value="1"/>
</dbReference>
<evidence type="ECO:0000256" key="11">
    <source>
        <dbReference type="SAM" id="MobiDB-lite"/>
    </source>
</evidence>
<feature type="binding site" evidence="9">
    <location>
        <begin position="502"/>
        <end position="506"/>
    </location>
    <ligand>
        <name>substrate</name>
    </ligand>
</feature>
<dbReference type="InterPro" id="IPR014027">
    <property type="entry name" value="UDP-Glc/GDP-Man_DH_C"/>
</dbReference>
<evidence type="ECO:0000256" key="2">
    <source>
        <dbReference type="ARBA" id="ARBA00006601"/>
    </source>
</evidence>
<dbReference type="EMBL" id="JDSS02000024">
    <property type="protein sequence ID" value="KFB67761.1"/>
    <property type="molecule type" value="Genomic_DNA"/>
</dbReference>
<dbReference type="Proteomes" id="UP000019812">
    <property type="component" value="Unassembled WGS sequence"/>
</dbReference>
<dbReference type="SUPFAM" id="SSF52413">
    <property type="entry name" value="UDP-glucose/GDP-mannose dehydrogenase C-terminal domain"/>
    <property type="match status" value="1"/>
</dbReference>
<evidence type="ECO:0000256" key="4">
    <source>
        <dbReference type="ARBA" id="ARBA00015132"/>
    </source>
</evidence>
<keyword evidence="5 13" id="KW-0560">Oxidoreductase</keyword>
<dbReference type="Pfam" id="PF00984">
    <property type="entry name" value="UDPG_MGDP_dh"/>
    <property type="match status" value="1"/>
</dbReference>
<dbReference type="EC" id="1.1.1.22" evidence="3"/>
<reference evidence="13 14" key="1">
    <citation type="submission" date="2014-07" db="EMBL/GenBank/DDBJ databases">
        <title>Expanding our view of genomic diversity in Candidatus Accumulibacter clades.</title>
        <authorList>
            <person name="Skennerton C.T."/>
            <person name="Barr J.J."/>
            <person name="Slater F.R."/>
            <person name="Bond P.L."/>
            <person name="Tyson G.W."/>
        </authorList>
    </citation>
    <scope>NUCLEOTIDE SEQUENCE [LARGE SCALE GENOMIC DNA]</scope>
    <source>
        <strain evidence="14">SK-01</strain>
    </source>
</reference>
<dbReference type="GO" id="GO:0003979">
    <property type="term" value="F:UDP-glucose 6-dehydrogenase activity"/>
    <property type="evidence" value="ECO:0007669"/>
    <property type="project" value="UniProtKB-EC"/>
</dbReference>
<feature type="active site" description="Nucleophile" evidence="8">
    <location>
        <position position="513"/>
    </location>
</feature>
<dbReference type="UniPathway" id="UPA00038">
    <property type="reaction ID" value="UER00491"/>
</dbReference>
<dbReference type="GO" id="GO:0006065">
    <property type="term" value="P:UDP-glucuronate biosynthetic process"/>
    <property type="evidence" value="ECO:0007669"/>
    <property type="project" value="UniProtKB-UniPathway"/>
</dbReference>
<dbReference type="InterPro" id="IPR028357">
    <property type="entry name" value="UDPglc_DH_bac"/>
</dbReference>
<evidence type="ECO:0000256" key="6">
    <source>
        <dbReference type="ARBA" id="ARBA00023027"/>
    </source>
</evidence>
<evidence type="ECO:0000256" key="5">
    <source>
        <dbReference type="ARBA" id="ARBA00023002"/>
    </source>
</evidence>
<feature type="binding site" evidence="9">
    <location>
        <position position="450"/>
    </location>
    <ligand>
        <name>substrate</name>
    </ligand>
</feature>
<comment type="pathway">
    <text evidence="1">Nucleotide-sugar biosynthesis; UDP-alpha-D-glucuronate biosynthesis; UDP-alpha-D-glucuronate from UDP-alpha-D-glucose: step 1/1.</text>
</comment>
<accession>A0A084XZ67</accession>
<dbReference type="PIRSF" id="PIRSF000124">
    <property type="entry name" value="UDPglc_GDPman_dh"/>
    <property type="match status" value="1"/>
</dbReference>
<dbReference type="GO" id="GO:0000271">
    <property type="term" value="P:polysaccharide biosynthetic process"/>
    <property type="evidence" value="ECO:0007669"/>
    <property type="project" value="InterPro"/>
</dbReference>
<dbReference type="RefSeq" id="WP_273703485.1">
    <property type="nucleotide sequence ID" value="NZ_JDSS02000024.1"/>
</dbReference>
<dbReference type="InterPro" id="IPR001732">
    <property type="entry name" value="UDP-Glc/GDP-Man_DH_N"/>
</dbReference>
<gene>
    <name evidence="13" type="primary">ywqF</name>
    <name evidence="13" type="ORF">CAPSK01_002349</name>
</gene>
<feature type="binding site" evidence="9">
    <location>
        <position position="571"/>
    </location>
    <ligand>
        <name>substrate</name>
    </ligand>
</feature>
<feature type="binding site" evidence="10">
    <location>
        <position position="578"/>
    </location>
    <ligand>
        <name>NAD(+)</name>
        <dbReference type="ChEBI" id="CHEBI:57540"/>
    </ligand>
</feature>
<protein>
    <recommendedName>
        <fullName evidence="4">UDP-glucose 6-dehydrogenase</fullName>
        <ecNumber evidence="3">1.1.1.22</ecNumber>
    </recommendedName>
</protein>
<evidence type="ECO:0000259" key="12">
    <source>
        <dbReference type="SMART" id="SM00984"/>
    </source>
</evidence>
<dbReference type="PANTHER" id="PTHR43750">
    <property type="entry name" value="UDP-GLUCOSE 6-DEHYDROGENASE TUAD"/>
    <property type="match status" value="1"/>
</dbReference>
<evidence type="ECO:0000256" key="10">
    <source>
        <dbReference type="PIRSR" id="PIRSR500134-3"/>
    </source>
</evidence>
<feature type="region of interest" description="Disordered" evidence="11">
    <location>
        <begin position="169"/>
        <end position="199"/>
    </location>
</feature>
<dbReference type="GO" id="GO:0051287">
    <property type="term" value="F:NAD binding"/>
    <property type="evidence" value="ECO:0007669"/>
    <property type="project" value="InterPro"/>
</dbReference>
<feature type="binding site" evidence="10">
    <location>
        <position position="273"/>
    </location>
    <ligand>
        <name>NAD(+)</name>
        <dbReference type="ChEBI" id="CHEBI:57540"/>
    </ligand>
</feature>
<dbReference type="Gene3D" id="1.20.5.100">
    <property type="entry name" value="Cytochrome c1, transmembrane anchor, C-terminal"/>
    <property type="match status" value="1"/>
</dbReference>
<dbReference type="SMART" id="SM00984">
    <property type="entry name" value="UDPG_MGDP_dh_C"/>
    <property type="match status" value="1"/>
</dbReference>
<feature type="binding site" evidence="10">
    <location>
        <position position="401"/>
    </location>
    <ligand>
        <name>NAD(+)</name>
        <dbReference type="ChEBI" id="CHEBI:57540"/>
    </ligand>
</feature>
<feature type="binding site" evidence="10">
    <location>
        <position position="365"/>
    </location>
    <ligand>
        <name>NAD(+)</name>
        <dbReference type="ChEBI" id="CHEBI:57540"/>
    </ligand>
</feature>
<feature type="binding site" evidence="10">
    <location>
        <position position="278"/>
    </location>
    <ligand>
        <name>NAD(+)</name>
        <dbReference type="ChEBI" id="CHEBI:57540"/>
    </ligand>
</feature>
<dbReference type="InterPro" id="IPR008927">
    <property type="entry name" value="6-PGluconate_DH-like_C_sf"/>
</dbReference>
<dbReference type="NCBIfam" id="TIGR03026">
    <property type="entry name" value="NDP-sugDHase"/>
    <property type="match status" value="1"/>
</dbReference>
<feature type="binding site" evidence="9">
    <location>
        <position position="510"/>
    </location>
    <ligand>
        <name>substrate</name>
    </ligand>
</feature>
<dbReference type="InterPro" id="IPR017476">
    <property type="entry name" value="UDP-Glc/GDP-Man"/>
</dbReference>
<dbReference type="InterPro" id="IPR036220">
    <property type="entry name" value="UDP-Glc/GDP-Man_DH_C_sf"/>
</dbReference>
<dbReference type="Pfam" id="PF03720">
    <property type="entry name" value="UDPG_MGDP_dh_C"/>
    <property type="match status" value="1"/>
</dbReference>
<comment type="similarity">
    <text evidence="2">Belongs to the UDP-glucose/GDP-mannose dehydrogenase family.</text>
</comment>
<comment type="catalytic activity">
    <reaction evidence="7">
        <text>UDP-alpha-D-glucose + 2 NAD(+) + H2O = UDP-alpha-D-glucuronate + 2 NADH + 3 H(+)</text>
        <dbReference type="Rhea" id="RHEA:23596"/>
        <dbReference type="ChEBI" id="CHEBI:15377"/>
        <dbReference type="ChEBI" id="CHEBI:15378"/>
        <dbReference type="ChEBI" id="CHEBI:57540"/>
        <dbReference type="ChEBI" id="CHEBI:57945"/>
        <dbReference type="ChEBI" id="CHEBI:58052"/>
        <dbReference type="ChEBI" id="CHEBI:58885"/>
        <dbReference type="EC" id="1.1.1.22"/>
    </reaction>
</comment>
<dbReference type="InterPro" id="IPR014026">
    <property type="entry name" value="UDP-Glc/GDP-Man_DH_dimer"/>
</dbReference>
<dbReference type="AlphaFoldDB" id="A0A084XZ67"/>
<feature type="binding site" evidence="10">
    <location>
        <position position="516"/>
    </location>
    <ligand>
        <name>NAD(+)</name>
        <dbReference type="ChEBI" id="CHEBI:57540"/>
    </ligand>
</feature>
<feature type="domain" description="UDP-glucose/GDP-mannose dehydrogenase C-terminal" evidence="12">
    <location>
        <begin position="564"/>
        <end position="662"/>
    </location>
</feature>
<proteinExistence type="inferred from homology"/>
<name>A0A084XZ67_9PROT</name>
<dbReference type="SUPFAM" id="SSF48179">
    <property type="entry name" value="6-phosphogluconate dehydrogenase C-terminal domain-like"/>
    <property type="match status" value="1"/>
</dbReference>
<dbReference type="PANTHER" id="PTHR43750:SF3">
    <property type="entry name" value="UDP-GLUCOSE 6-DEHYDROGENASE TUAD"/>
    <property type="match status" value="1"/>
</dbReference>
<organism evidence="13 14">
    <name type="scientific">Candidatus Accumulibacter vicinus</name>
    <dbReference type="NCBI Taxonomy" id="2954382"/>
    <lineage>
        <taxon>Bacteria</taxon>
        <taxon>Pseudomonadati</taxon>
        <taxon>Pseudomonadota</taxon>
        <taxon>Betaproteobacteria</taxon>
        <taxon>Candidatus Accumulibacter</taxon>
    </lineage>
</organism>
<comment type="caution">
    <text evidence="13">The sequence shown here is derived from an EMBL/GenBank/DDBJ whole genome shotgun (WGS) entry which is preliminary data.</text>
</comment>
<evidence type="ECO:0000313" key="13">
    <source>
        <dbReference type="EMBL" id="KFB67761.1"/>
    </source>
</evidence>
<sequence>MPAVTVGRKLVHVPREAYADALGPDKHVFLVGDLKQPTNYPFIAETRLELAMCAYEAGDDGRPHWHAGVTEYELALYAFRTAEQRGHRPRISSSLCHEFSVFYDLTEPDGAEIPPSRGSGWKVDDKKAIECLPPCVTIANRPKHIKSLRICHNRPHRLSRHRGRCRDLGGRGRLPVGSGRRMRAAPRARKIGHGRRQGAVVAREDPLRRLSARLQVSRRGQRCRRPAARELTRRFTDRFPTMIQAITVIGLGFVGLTTALGFAEKSFRVRGVDKDSRRLARLAAGQLPFHEPGLDDALRRHLGKGFLLTPGIAEAVRGSSLVFLCVGTPSGPDGDADLSILLQAAREVVAAIDDVAPVVLVIKSTVPPGTTRDVVAPLLRSLPDAAGESVALAANPEFLREGCAWDDFLRPDRVVVGVDDDRGWALLAEAYAGFAAPVERVTPTEAEFIKYLSNTLLATLISFANEMSMIAGRVGGIDIRRTFGILHGDKRWHGAPAAMASYAFPGCGFGGYCLPKDTQAIAHLARRLGVEAGLLEQVIATNAAIKRAAIDRITATAGPAQMIGILGLSFKPESDDVRESPSLDIIAGLLERGYRRIVAHDPMATANFAESYRLPIEYGQSAREVVDCSDVVVIATAWCEYVNLLTGVADKPVVDLRHCLKPPIDDAEQPTP</sequence>
<dbReference type="InterPro" id="IPR036291">
    <property type="entry name" value="NAD(P)-bd_dom_sf"/>
</dbReference>
<evidence type="ECO:0000256" key="8">
    <source>
        <dbReference type="PIRSR" id="PIRSR500134-1"/>
    </source>
</evidence>
<evidence type="ECO:0000313" key="14">
    <source>
        <dbReference type="Proteomes" id="UP000019812"/>
    </source>
</evidence>
<dbReference type="Gene3D" id="3.40.50.720">
    <property type="entry name" value="NAD(P)-binding Rossmann-like Domain"/>
    <property type="match status" value="2"/>
</dbReference>
<evidence type="ECO:0000256" key="7">
    <source>
        <dbReference type="ARBA" id="ARBA00047473"/>
    </source>
</evidence>
<evidence type="ECO:0000256" key="3">
    <source>
        <dbReference type="ARBA" id="ARBA00012954"/>
    </source>
</evidence>
<dbReference type="Pfam" id="PF03721">
    <property type="entry name" value="UDPG_MGDP_dh_N"/>
    <property type="match status" value="1"/>
</dbReference>
<feature type="compositionally biased region" description="Basic residues" evidence="11">
    <location>
        <begin position="180"/>
        <end position="196"/>
    </location>
</feature>
<evidence type="ECO:0000256" key="1">
    <source>
        <dbReference type="ARBA" id="ARBA00004701"/>
    </source>
</evidence>
<dbReference type="SUPFAM" id="SSF51735">
    <property type="entry name" value="NAD(P)-binding Rossmann-fold domains"/>
    <property type="match status" value="1"/>
</dbReference>
<feature type="binding site" evidence="10">
    <location>
        <position position="328"/>
    </location>
    <ligand>
        <name>NAD(+)</name>
        <dbReference type="ChEBI" id="CHEBI:57540"/>
    </ligand>
</feature>
<evidence type="ECO:0000256" key="9">
    <source>
        <dbReference type="PIRSR" id="PIRSR500134-2"/>
    </source>
</evidence>